<dbReference type="SUPFAM" id="SSF52540">
    <property type="entry name" value="P-loop containing nucleoside triphosphate hydrolases"/>
    <property type="match status" value="1"/>
</dbReference>
<dbReference type="HAMAP" id="MF_03169">
    <property type="entry name" value="Adenylate_kinase_AK3"/>
    <property type="match status" value="1"/>
</dbReference>
<dbReference type="GO" id="GO:0006172">
    <property type="term" value="P:ADP biosynthetic process"/>
    <property type="evidence" value="ECO:0007669"/>
    <property type="project" value="UniProtKB-UniRule"/>
</dbReference>
<dbReference type="CDD" id="cd01428">
    <property type="entry name" value="ADK"/>
    <property type="match status" value="1"/>
</dbReference>
<dbReference type="InterPro" id="IPR027417">
    <property type="entry name" value="P-loop_NTPase"/>
</dbReference>
<dbReference type="KEGG" id="yli:2908353"/>
<evidence type="ECO:0000313" key="10">
    <source>
        <dbReference type="EMBL" id="RDW23439.1"/>
    </source>
</evidence>
<evidence type="ECO:0000256" key="2">
    <source>
        <dbReference type="ARBA" id="ARBA00022679"/>
    </source>
</evidence>
<dbReference type="InterPro" id="IPR000850">
    <property type="entry name" value="Adenylat/UMP-CMP_kin"/>
</dbReference>
<dbReference type="PANTHER" id="PTHR23359">
    <property type="entry name" value="NUCLEOTIDE KINASE"/>
    <property type="match status" value="1"/>
</dbReference>
<dbReference type="Proteomes" id="UP000256601">
    <property type="component" value="Unassembled WGS sequence"/>
</dbReference>
<feature type="binding site" evidence="7">
    <location>
        <begin position="66"/>
        <end position="68"/>
    </location>
    <ligand>
        <name>AMP</name>
        <dbReference type="ChEBI" id="CHEBI:456215"/>
    </ligand>
</feature>
<comment type="function">
    <text evidence="7">Involved in maintaining the homeostasis of cellular nucleotides by catalyzing the interconversion of nucleoside phosphates. Has GTP:AMP phosphotransferase and ITP:AMP phosphotransferase activities.</text>
</comment>
<comment type="similarity">
    <text evidence="7">Belongs to the adenylate kinase family. AK3 subfamily.</text>
</comment>
<evidence type="ECO:0000313" key="9">
    <source>
        <dbReference type="EMBL" id="AOW07744.1"/>
    </source>
</evidence>
<dbReference type="GO" id="GO:0005759">
    <property type="term" value="C:mitochondrial matrix"/>
    <property type="evidence" value="ECO:0007669"/>
    <property type="project" value="UniProtKB-SubCell"/>
</dbReference>
<keyword evidence="5 7" id="KW-0496">Mitochondrion</keyword>
<dbReference type="GO" id="GO:0005525">
    <property type="term" value="F:GTP binding"/>
    <property type="evidence" value="ECO:0007669"/>
    <property type="project" value="UniProtKB-KW"/>
</dbReference>
<evidence type="ECO:0000256" key="5">
    <source>
        <dbReference type="ARBA" id="ARBA00023128"/>
    </source>
</evidence>
<dbReference type="OrthoDB" id="439792at2759"/>
<proteinExistence type="inferred from homology"/>
<dbReference type="NCBIfam" id="TIGR01351">
    <property type="entry name" value="adk"/>
    <property type="match status" value="1"/>
</dbReference>
<dbReference type="EMBL" id="KZ859085">
    <property type="protein sequence ID" value="RDW23439.1"/>
    <property type="molecule type" value="Genomic_DNA"/>
</dbReference>
<dbReference type="GO" id="GO:0046039">
    <property type="term" value="P:GTP metabolic process"/>
    <property type="evidence" value="ECO:0007669"/>
    <property type="project" value="UniProtKB-UniRule"/>
</dbReference>
<evidence type="ECO:0000259" key="8">
    <source>
        <dbReference type="Pfam" id="PF05191"/>
    </source>
</evidence>
<feature type="binding site" evidence="7">
    <location>
        <begin position="18"/>
        <end position="23"/>
    </location>
    <ligand>
        <name>GTP</name>
        <dbReference type="ChEBI" id="CHEBI:37565"/>
    </ligand>
</feature>
<dbReference type="InterPro" id="IPR028586">
    <property type="entry name" value="AK3/Ak4_mitochondrial"/>
</dbReference>
<reference evidence="9 11" key="1">
    <citation type="journal article" date="2016" name="PLoS ONE">
        <title>Sequence Assembly of Yarrowia lipolytica Strain W29/CLIB89 Shows Transposable Element Diversity.</title>
        <authorList>
            <person name="Magnan C."/>
            <person name="Yu J."/>
            <person name="Chang I."/>
            <person name="Jahn E."/>
            <person name="Kanomata Y."/>
            <person name="Wu J."/>
            <person name="Zeller M."/>
            <person name="Oakes M."/>
            <person name="Baldi P."/>
            <person name="Sandmeyer S."/>
        </authorList>
    </citation>
    <scope>NUCLEOTIDE SEQUENCE [LARGE SCALE GENOMIC DNA]</scope>
    <source>
        <strain evidence="9">CLIB89</strain>
        <strain evidence="11">CLIB89(W29)</strain>
    </source>
</reference>
<name>A0A1H6Q2F9_YARLL</name>
<dbReference type="RefSeq" id="XP_505911.1">
    <property type="nucleotide sequence ID" value="XM_505911.1"/>
</dbReference>
<dbReference type="GO" id="GO:0004017">
    <property type="term" value="F:AMP kinase activity"/>
    <property type="evidence" value="ECO:0007669"/>
    <property type="project" value="InterPro"/>
</dbReference>
<feature type="region of interest" description="NMPbind" evidence="7">
    <location>
        <begin position="39"/>
        <end position="68"/>
    </location>
</feature>
<dbReference type="Proteomes" id="UP000182444">
    <property type="component" value="Chromosome 1F"/>
</dbReference>
<dbReference type="FunFam" id="3.40.50.300:FF:000106">
    <property type="entry name" value="Adenylate kinase mitochondrial"/>
    <property type="match status" value="1"/>
</dbReference>
<dbReference type="GO" id="GO:0046033">
    <property type="term" value="P:AMP metabolic process"/>
    <property type="evidence" value="ECO:0007669"/>
    <property type="project" value="UniProtKB-UniRule"/>
</dbReference>
<dbReference type="eggNOG" id="KOG3078">
    <property type="taxonomic scope" value="Eukaryota"/>
</dbReference>
<feature type="binding site" evidence="7">
    <location>
        <position position="172"/>
    </location>
    <ligand>
        <name>AMP</name>
        <dbReference type="ChEBI" id="CHEBI:456215"/>
    </ligand>
</feature>
<feature type="region of interest" description="LID" evidence="7">
    <location>
        <begin position="138"/>
        <end position="175"/>
    </location>
</feature>
<keyword evidence="3 7" id="KW-0547">Nucleotide-binding</keyword>
<dbReference type="PRINTS" id="PR00094">
    <property type="entry name" value="ADENYLTKNASE"/>
</dbReference>
<dbReference type="VEuPathDB" id="FungiDB:YALI1_F33951g"/>
<dbReference type="EMBL" id="CP017558">
    <property type="protein sequence ID" value="AOW07744.1"/>
    <property type="molecule type" value="Genomic_DNA"/>
</dbReference>
<feature type="binding site" evidence="7">
    <location>
        <position position="212"/>
    </location>
    <ligand>
        <name>GTP</name>
        <dbReference type="ChEBI" id="CHEBI:37565"/>
    </ligand>
</feature>
<dbReference type="OMA" id="IKVENTM"/>
<keyword evidence="2 7" id="KW-0808">Transferase</keyword>
<dbReference type="HAMAP" id="MF_00235">
    <property type="entry name" value="Adenylate_kinase_Adk"/>
    <property type="match status" value="1"/>
</dbReference>
<keyword evidence="4 7" id="KW-0418">Kinase</keyword>
<evidence type="ECO:0000313" key="12">
    <source>
        <dbReference type="Proteomes" id="UP000256601"/>
    </source>
</evidence>
<comment type="subcellular location">
    <subcellularLocation>
        <location evidence="1 7">Mitochondrion matrix</location>
    </subcellularLocation>
</comment>
<dbReference type="AlphaFoldDB" id="A0A1H6Q2F9"/>
<accession>A0A1H6Q2F9</accession>
<feature type="binding site" evidence="7">
    <location>
        <position position="104"/>
    </location>
    <ligand>
        <name>AMP</name>
        <dbReference type="ChEBI" id="CHEBI:456215"/>
    </ligand>
</feature>
<reference evidence="10 12" key="2">
    <citation type="submission" date="2018-07" db="EMBL/GenBank/DDBJ databases">
        <title>Draft Genome Assemblies for Five Robust Yarrowia lipolytica Strains Exhibiting High Lipid Production and Pentose Sugar Utilization and Sugar Alcohol Secretion from Undetoxified Lignocellulosic Biomass Hydrolysates.</title>
        <authorList>
            <consortium name="DOE Joint Genome Institute"/>
            <person name="Walker C."/>
            <person name="Ryu S."/>
            <person name="Na H."/>
            <person name="Zane M."/>
            <person name="LaButti K."/>
            <person name="Lipzen A."/>
            <person name="Haridas S."/>
            <person name="Barry K."/>
            <person name="Grigoriev I.V."/>
            <person name="Quarterman J."/>
            <person name="Slininger P."/>
            <person name="Dien B."/>
            <person name="Trinh C.T."/>
        </authorList>
    </citation>
    <scope>NUCLEOTIDE SEQUENCE [LARGE SCALE GENOMIC DNA]</scope>
    <source>
        <strain evidence="10 12">YB392</strain>
    </source>
</reference>
<dbReference type="InterPro" id="IPR033690">
    <property type="entry name" value="Adenylat_kinase_CS"/>
</dbReference>
<organism evidence="9 11">
    <name type="scientific">Yarrowia lipolytica</name>
    <name type="common">Candida lipolytica</name>
    <dbReference type="NCBI Taxonomy" id="4952"/>
    <lineage>
        <taxon>Eukaryota</taxon>
        <taxon>Fungi</taxon>
        <taxon>Dikarya</taxon>
        <taxon>Ascomycota</taxon>
        <taxon>Saccharomycotina</taxon>
        <taxon>Dipodascomycetes</taxon>
        <taxon>Dipodascales</taxon>
        <taxon>Dipodascales incertae sedis</taxon>
        <taxon>Yarrowia</taxon>
    </lineage>
</organism>
<feature type="binding site" evidence="7">
    <location>
        <position position="183"/>
    </location>
    <ligand>
        <name>AMP</name>
        <dbReference type="ChEBI" id="CHEBI:456215"/>
    </ligand>
</feature>
<dbReference type="EC" id="2.7.4.10" evidence="7"/>
<feature type="binding site" evidence="7">
    <location>
        <position position="40"/>
    </location>
    <ligand>
        <name>AMP</name>
        <dbReference type="ChEBI" id="CHEBI:456215"/>
    </ligand>
</feature>
<dbReference type="GeneID" id="2908353"/>
<dbReference type="PROSITE" id="PS00113">
    <property type="entry name" value="ADENYLATE_KINASE"/>
    <property type="match status" value="1"/>
</dbReference>
<keyword evidence="6 7" id="KW-0342">GTP-binding</keyword>
<dbReference type="GO" id="GO:0046041">
    <property type="term" value="P:ITP metabolic process"/>
    <property type="evidence" value="ECO:0007669"/>
    <property type="project" value="UniProtKB-UniRule"/>
</dbReference>
<comment type="domain">
    <text evidence="7">Consists of three domains, a large central CORE domain and two small peripheral domains, NMPbind and LID, which undergo movements during catalysis. The LID domain closes over the site of phosphoryl transfer upon GTP binding. Assembling and dissambling the active center during each catalytic cycle provides an effective means to prevent GTP hydrolysis.</text>
</comment>
<feature type="binding site" evidence="7">
    <location>
        <position position="139"/>
    </location>
    <ligand>
        <name>GTP</name>
        <dbReference type="ChEBI" id="CHEBI:37565"/>
    </ligand>
</feature>
<gene>
    <name evidence="7" type="primary">ADK2</name>
    <name evidence="10" type="ORF">B0I71DRAFT_135960</name>
    <name evidence="9" type="ORF">YALI1_F33951g</name>
</gene>
<protein>
    <recommendedName>
        <fullName evidence="7">GTP:AMP phosphotransferase, mitochondrial</fullName>
        <ecNumber evidence="7">2.7.4.10</ecNumber>
    </recommendedName>
    <alternativeName>
        <fullName evidence="7">Adenylate kinase 3</fullName>
        <shortName evidence="7">AK 3</shortName>
    </alternativeName>
</protein>
<evidence type="ECO:0000256" key="1">
    <source>
        <dbReference type="ARBA" id="ARBA00004305"/>
    </source>
</evidence>
<evidence type="ECO:0000256" key="3">
    <source>
        <dbReference type="ARBA" id="ARBA00022741"/>
    </source>
</evidence>
<dbReference type="VEuPathDB" id="FungiDB:YALI0_F26521g"/>
<dbReference type="Gene3D" id="3.40.50.300">
    <property type="entry name" value="P-loop containing nucleotide triphosphate hydrolases"/>
    <property type="match status" value="1"/>
</dbReference>
<feature type="domain" description="Adenylate kinase active site lid" evidence="8">
    <location>
        <begin position="139"/>
        <end position="174"/>
    </location>
</feature>
<evidence type="ECO:0000313" key="11">
    <source>
        <dbReference type="Proteomes" id="UP000182444"/>
    </source>
</evidence>
<feature type="binding site" evidence="7">
    <location>
        <position position="45"/>
    </location>
    <ligand>
        <name>AMP</name>
        <dbReference type="ChEBI" id="CHEBI:456215"/>
    </ligand>
</feature>
<comment type="catalytic activity">
    <reaction evidence="7">
        <text>a ribonucleoside 5'-triphosphate + AMP = a ribonucleoside 5'-diphosphate + ADP</text>
        <dbReference type="Rhea" id="RHEA:13749"/>
        <dbReference type="ChEBI" id="CHEBI:57930"/>
        <dbReference type="ChEBI" id="CHEBI:61557"/>
        <dbReference type="ChEBI" id="CHEBI:456215"/>
        <dbReference type="ChEBI" id="CHEBI:456216"/>
        <dbReference type="EC" id="2.7.4.10"/>
    </reaction>
</comment>
<evidence type="ECO:0000256" key="7">
    <source>
        <dbReference type="HAMAP-Rule" id="MF_03169"/>
    </source>
</evidence>
<sequence>MTTALTRSARLLLVGAPGAGKGTLTDRLLTNFSGLEAISTGDLLRREIKNESKIGVAARSIIKAGGLVPDNTISQLLQTELETKGWLNADSSWILDGFPRNRAQAEVLDEMLLPHKANLSHVVQLDVPEEVILDRIENRWVHLASGRIYNLTFNPPKVAGKDDVTGEPLSKREDDKPEVFKKRLVAYKQETEPLFEFYEKRGVLVTLKGETSNIIWPKLEQLIKTEYC</sequence>
<dbReference type="GO" id="GO:0005524">
    <property type="term" value="F:ATP binding"/>
    <property type="evidence" value="ECO:0007669"/>
    <property type="project" value="InterPro"/>
</dbReference>
<feature type="binding site" evidence="7">
    <location>
        <begin position="97"/>
        <end position="100"/>
    </location>
    <ligand>
        <name>AMP</name>
        <dbReference type="ChEBI" id="CHEBI:456215"/>
    </ligand>
</feature>
<dbReference type="InterPro" id="IPR006259">
    <property type="entry name" value="Adenyl_kin_sub"/>
</dbReference>
<feature type="binding site" evidence="7">
    <location>
        <begin position="148"/>
        <end position="149"/>
    </location>
    <ligand>
        <name>GTP</name>
        <dbReference type="ChEBI" id="CHEBI:37565"/>
    </ligand>
</feature>
<dbReference type="GO" id="GO:0046899">
    <property type="term" value="F:nucleoside triphosphate adenylate kinase activity"/>
    <property type="evidence" value="ECO:0007669"/>
    <property type="project" value="UniProtKB-UniRule"/>
</dbReference>
<evidence type="ECO:0000256" key="4">
    <source>
        <dbReference type="ARBA" id="ARBA00022777"/>
    </source>
</evidence>
<comment type="subunit">
    <text evidence="7">Monomer.</text>
</comment>
<dbReference type="Pfam" id="PF00406">
    <property type="entry name" value="ADK"/>
    <property type="match status" value="1"/>
</dbReference>
<evidence type="ECO:0000256" key="6">
    <source>
        <dbReference type="ARBA" id="ARBA00023134"/>
    </source>
</evidence>
<dbReference type="Pfam" id="PF05191">
    <property type="entry name" value="ADK_lid"/>
    <property type="match status" value="1"/>
</dbReference>
<dbReference type="InterPro" id="IPR007862">
    <property type="entry name" value="Adenylate_kinase_lid-dom"/>
</dbReference>